<proteinExistence type="predicted"/>
<evidence type="ECO:0000313" key="1">
    <source>
        <dbReference type="EMBL" id="KUM49462.1"/>
    </source>
</evidence>
<gene>
    <name evidence="1" type="ORF">ABT39_MTgene4013</name>
</gene>
<comment type="caution">
    <text evidence="1">The sequence shown here is derived from an EMBL/GenBank/DDBJ whole genome shotgun (WGS) entry which is preliminary data.</text>
</comment>
<name>A0A124GNP3_PICGL</name>
<organism evidence="1">
    <name type="scientific">Picea glauca</name>
    <name type="common">White spruce</name>
    <name type="synonym">Pinus glauca</name>
    <dbReference type="NCBI Taxonomy" id="3330"/>
    <lineage>
        <taxon>Eukaryota</taxon>
        <taxon>Viridiplantae</taxon>
        <taxon>Streptophyta</taxon>
        <taxon>Embryophyta</taxon>
        <taxon>Tracheophyta</taxon>
        <taxon>Spermatophyta</taxon>
        <taxon>Pinopsida</taxon>
        <taxon>Pinidae</taxon>
        <taxon>Conifers I</taxon>
        <taxon>Pinales</taxon>
        <taxon>Pinaceae</taxon>
        <taxon>Picea</taxon>
    </lineage>
</organism>
<dbReference type="AlphaFoldDB" id="A0A124GNP3"/>
<geneLocation type="mitochondrion" evidence="1"/>
<accession>A0A124GNP3</accession>
<reference evidence="1" key="1">
    <citation type="journal article" date="2015" name="Genome Biol. Evol.">
        <title>Organellar Genomes of White Spruce (Picea glauca): Assembly and Annotation.</title>
        <authorList>
            <person name="Jackman S.D."/>
            <person name="Warren R.L."/>
            <person name="Gibb E.A."/>
            <person name="Vandervalk B.P."/>
            <person name="Mohamadi H."/>
            <person name="Chu J."/>
            <person name="Raymond A."/>
            <person name="Pleasance S."/>
            <person name="Coope R."/>
            <person name="Wildung M.R."/>
            <person name="Ritland C.E."/>
            <person name="Bousquet J."/>
            <person name="Jones S.J."/>
            <person name="Bohlmann J."/>
            <person name="Birol I."/>
        </authorList>
    </citation>
    <scope>NUCLEOTIDE SEQUENCE [LARGE SCALE GENOMIC DNA]</scope>
    <source>
        <tissue evidence="1">Flushing bud</tissue>
    </source>
</reference>
<dbReference type="EMBL" id="LKAM01000003">
    <property type="protein sequence ID" value="KUM49462.1"/>
    <property type="molecule type" value="Genomic_DNA"/>
</dbReference>
<sequence>MRIQSVWFGKHRIQLIAELSSSSFRFIVFREEYVSLSVLTFRNNEQQLGWDQAVILRSICPEVIGLGSAWLLGWDTLIDWAGYRQCLELRSVHELLAVNARKMALYSLDALFMKLHSFDLC</sequence>
<protein>
    <submittedName>
        <fullName evidence="1">Uncharacterized protein</fullName>
    </submittedName>
</protein>
<keyword evidence="1" id="KW-0496">Mitochondrion</keyword>